<protein>
    <recommendedName>
        <fullName evidence="4">Redox-active disulfide protein 2</fullName>
    </recommendedName>
</protein>
<comment type="caution">
    <text evidence="2">The sequence shown here is derived from an EMBL/GenBank/DDBJ whole genome shotgun (WGS) entry which is preliminary data.</text>
</comment>
<reference evidence="3" key="1">
    <citation type="journal article" date="2019" name="Int. J. Syst. Evol. Microbiol.">
        <title>The Global Catalogue of Microorganisms (GCM) 10K type strain sequencing project: providing services to taxonomists for standard genome sequencing and annotation.</title>
        <authorList>
            <consortium name="The Broad Institute Genomics Platform"/>
            <consortium name="The Broad Institute Genome Sequencing Center for Infectious Disease"/>
            <person name="Wu L."/>
            <person name="Ma J."/>
        </authorList>
    </citation>
    <scope>NUCLEOTIDE SEQUENCE [LARGE SCALE GENOMIC DNA]</scope>
    <source>
        <strain evidence="3">CCUG 61948</strain>
    </source>
</reference>
<feature type="transmembrane region" description="Helical" evidence="1">
    <location>
        <begin position="20"/>
        <end position="37"/>
    </location>
</feature>
<dbReference type="EMBL" id="JBHTHY010000007">
    <property type="protein sequence ID" value="MFD0797999.1"/>
    <property type="molecule type" value="Genomic_DNA"/>
</dbReference>
<proteinExistence type="predicted"/>
<evidence type="ECO:0008006" key="4">
    <source>
        <dbReference type="Google" id="ProtNLM"/>
    </source>
</evidence>
<keyword evidence="1" id="KW-0472">Membrane</keyword>
<keyword evidence="1" id="KW-0812">Transmembrane</keyword>
<organism evidence="2 3">
    <name type="scientific">Maribacter chungangensis</name>
    <dbReference type="NCBI Taxonomy" id="1069117"/>
    <lineage>
        <taxon>Bacteria</taxon>
        <taxon>Pseudomonadati</taxon>
        <taxon>Bacteroidota</taxon>
        <taxon>Flavobacteriia</taxon>
        <taxon>Flavobacteriales</taxon>
        <taxon>Flavobacteriaceae</taxon>
        <taxon>Maribacter</taxon>
    </lineage>
</organism>
<evidence type="ECO:0000313" key="3">
    <source>
        <dbReference type="Proteomes" id="UP001597012"/>
    </source>
</evidence>
<dbReference type="RefSeq" id="WP_379934539.1">
    <property type="nucleotide sequence ID" value="NZ_JBHTHY010000007.1"/>
</dbReference>
<feature type="transmembrane region" description="Helical" evidence="1">
    <location>
        <begin position="43"/>
        <end position="63"/>
    </location>
</feature>
<accession>A0ABW3B607</accession>
<keyword evidence="3" id="KW-1185">Reference proteome</keyword>
<name>A0ABW3B607_9FLAO</name>
<sequence length="73" mass="8092">MNSLNGLKAEQEKLTKGTSAFGGILIVMVVVCVYGTVQNGVDFMTFLPIFFIPILLVNIFKIGKLRKEIKSKE</sequence>
<evidence type="ECO:0000313" key="2">
    <source>
        <dbReference type="EMBL" id="MFD0797999.1"/>
    </source>
</evidence>
<evidence type="ECO:0000256" key="1">
    <source>
        <dbReference type="SAM" id="Phobius"/>
    </source>
</evidence>
<gene>
    <name evidence="2" type="ORF">ACFQZJ_11035</name>
</gene>
<keyword evidence="1" id="KW-1133">Transmembrane helix</keyword>
<dbReference type="Proteomes" id="UP001597012">
    <property type="component" value="Unassembled WGS sequence"/>
</dbReference>